<dbReference type="Pfam" id="PF00172">
    <property type="entry name" value="Zn_clus"/>
    <property type="match status" value="1"/>
</dbReference>
<feature type="compositionally biased region" description="Polar residues" evidence="2">
    <location>
        <begin position="507"/>
        <end position="518"/>
    </location>
</feature>
<dbReference type="InterPro" id="IPR036864">
    <property type="entry name" value="Zn2-C6_fun-type_DNA-bd_sf"/>
</dbReference>
<dbReference type="EMBL" id="FJOG01000059">
    <property type="protein sequence ID" value="CZR68714.1"/>
    <property type="molecule type" value="Genomic_DNA"/>
</dbReference>
<dbReference type="PROSITE" id="PS00463">
    <property type="entry name" value="ZN2_CY6_FUNGAL_1"/>
    <property type="match status" value="1"/>
</dbReference>
<dbReference type="GO" id="GO:0008270">
    <property type="term" value="F:zinc ion binding"/>
    <property type="evidence" value="ECO:0007669"/>
    <property type="project" value="InterPro"/>
</dbReference>
<protein>
    <recommendedName>
        <fullName evidence="4">Zn(2)-C6 fungal-type domain-containing protein</fullName>
    </recommendedName>
</protein>
<dbReference type="SUPFAM" id="SSF57701">
    <property type="entry name" value="Zn2/Cys6 DNA-binding domain"/>
    <property type="match status" value="1"/>
</dbReference>
<dbReference type="PANTHER" id="PTHR47785">
    <property type="entry name" value="ZN(II)2CYS6 TRANSCRIPTION FACTOR (EUROFUNG)-RELATED-RELATED"/>
    <property type="match status" value="1"/>
</dbReference>
<feature type="transmembrane region" description="Helical" evidence="3">
    <location>
        <begin position="397"/>
        <end position="417"/>
    </location>
</feature>
<dbReference type="Gene3D" id="4.10.240.10">
    <property type="entry name" value="Zn(2)-C6 fungal-type DNA-binding domain"/>
    <property type="match status" value="1"/>
</dbReference>
<feature type="region of interest" description="Disordered" evidence="2">
    <location>
        <begin position="176"/>
        <end position="202"/>
    </location>
</feature>
<evidence type="ECO:0000256" key="1">
    <source>
        <dbReference type="ARBA" id="ARBA00023242"/>
    </source>
</evidence>
<gene>
    <name evidence="5" type="ORF">PAC_18613</name>
</gene>
<evidence type="ECO:0000313" key="6">
    <source>
        <dbReference type="Proteomes" id="UP000184330"/>
    </source>
</evidence>
<keyword evidence="3" id="KW-0472">Membrane</keyword>
<name>A0A1L7XUK8_9HELO</name>
<dbReference type="CDD" id="cd12148">
    <property type="entry name" value="fungal_TF_MHR"/>
    <property type="match status" value="1"/>
</dbReference>
<dbReference type="CDD" id="cd00067">
    <property type="entry name" value="GAL4"/>
    <property type="match status" value="1"/>
</dbReference>
<keyword evidence="6" id="KW-1185">Reference proteome</keyword>
<organism evidence="5 6">
    <name type="scientific">Phialocephala subalpina</name>
    <dbReference type="NCBI Taxonomy" id="576137"/>
    <lineage>
        <taxon>Eukaryota</taxon>
        <taxon>Fungi</taxon>
        <taxon>Dikarya</taxon>
        <taxon>Ascomycota</taxon>
        <taxon>Pezizomycotina</taxon>
        <taxon>Leotiomycetes</taxon>
        <taxon>Helotiales</taxon>
        <taxon>Mollisiaceae</taxon>
        <taxon>Phialocephala</taxon>
        <taxon>Phialocephala fortinii species complex</taxon>
    </lineage>
</organism>
<feature type="compositionally biased region" description="Polar residues" evidence="2">
    <location>
        <begin position="276"/>
        <end position="285"/>
    </location>
</feature>
<reference evidence="5 6" key="1">
    <citation type="submission" date="2016-03" db="EMBL/GenBank/DDBJ databases">
        <authorList>
            <person name="Ploux O."/>
        </authorList>
    </citation>
    <scope>NUCLEOTIDE SEQUENCE [LARGE SCALE GENOMIC DNA]</scope>
    <source>
        <strain evidence="5 6">UAMH 11012</strain>
    </source>
</reference>
<feature type="domain" description="Zn(2)-C6 fungal-type" evidence="4">
    <location>
        <begin position="92"/>
        <end position="122"/>
    </location>
</feature>
<keyword evidence="3" id="KW-1133">Transmembrane helix</keyword>
<dbReference type="PROSITE" id="PS50048">
    <property type="entry name" value="ZN2_CY6_FUNGAL_2"/>
    <property type="match status" value="1"/>
</dbReference>
<evidence type="ECO:0000256" key="2">
    <source>
        <dbReference type="SAM" id="MobiDB-lite"/>
    </source>
</evidence>
<dbReference type="SMART" id="SM00066">
    <property type="entry name" value="GAL4"/>
    <property type="match status" value="1"/>
</dbReference>
<evidence type="ECO:0000313" key="5">
    <source>
        <dbReference type="EMBL" id="CZR68714.1"/>
    </source>
</evidence>
<proteinExistence type="predicted"/>
<dbReference type="InterPro" id="IPR001138">
    <property type="entry name" value="Zn2Cys6_DnaBD"/>
</dbReference>
<dbReference type="PANTHER" id="PTHR47785:SF5">
    <property type="entry name" value="ZN(II)2CYS6 TRANSCRIPTION FACTOR (EUROFUNG)"/>
    <property type="match status" value="1"/>
</dbReference>
<keyword evidence="1" id="KW-0539">Nucleus</keyword>
<dbReference type="Proteomes" id="UP000184330">
    <property type="component" value="Unassembled WGS sequence"/>
</dbReference>
<evidence type="ECO:0000256" key="3">
    <source>
        <dbReference type="SAM" id="Phobius"/>
    </source>
</evidence>
<dbReference type="OrthoDB" id="4356994at2759"/>
<sequence length="718" mass="80853">MADNLQWRISHSDEVGQEYMHNAVLGVTNNLDIVEGSRLRLGDPGTLQNNDLPGREIIDKPTSLEVERRTKRARSETTRSAMSYPRKRAVRACQLCRTRKTKCNNVRPICGACSQIGAHCVFEDSLDHSSFDPASLIMLERLNQIIDTLNTHLVPGPVSGLQQQGTDTFQSVQEQTQDDSMWSRVCPDPIGHNHAQNGEANYDTADQNTASQYSTNGQDDLSSSEYLRIPGCRTTPSTILQWPIFETKYPANCLNESFALSSDASADQGLTDGPWGSSQKSNAGRSSHGGFGVQEEEIEGLIEDFLALVHIKNPILHPDSLRLYARNVAENGPQWDSKSCLVYLTCSLGCLAKSFQSKDFRPADSADPHERTSAKQDCQNLRHAEAYYNLARKRIGLLLPSIMTAHCYFFSGVYLMYVMQPLQAWINFYQASTLCHMCLQYHKPPTDERTIRLEQCLYWSCFKSECEMRGELPLPVSALGIIEYPHLFPNPPEVSTPATEAKLGHGESSSDSYSPAVSTPYSRRQESLASYSEDQSWYYYLTEIALRRIGNRVLNTFFKEDSSSWLNVSIPAIIKAAKKFEIEINQRVDRLPDSLRYVQQDLRILPEGELPHVIRARVIEIRSWIYRPFLFYAIHRPADDPNQRALHTGIDTMVLATSAAFRIIAAVKCGHVDVPLGWKHVILKHISTLKYWEMEALDLAKARGILEELLTEVGVASE</sequence>
<dbReference type="GO" id="GO:0000981">
    <property type="term" value="F:DNA-binding transcription factor activity, RNA polymerase II-specific"/>
    <property type="evidence" value="ECO:0007669"/>
    <property type="project" value="InterPro"/>
</dbReference>
<evidence type="ECO:0000259" key="4">
    <source>
        <dbReference type="PROSITE" id="PS50048"/>
    </source>
</evidence>
<accession>A0A1L7XUK8</accession>
<dbReference type="InterPro" id="IPR053181">
    <property type="entry name" value="EcdB-like_regulator"/>
</dbReference>
<feature type="region of interest" description="Disordered" evidence="2">
    <location>
        <begin position="495"/>
        <end position="518"/>
    </location>
</feature>
<dbReference type="AlphaFoldDB" id="A0A1L7XUK8"/>
<feature type="region of interest" description="Disordered" evidence="2">
    <location>
        <begin position="265"/>
        <end position="290"/>
    </location>
</feature>
<keyword evidence="3" id="KW-0812">Transmembrane</keyword>
<dbReference type="STRING" id="576137.A0A1L7XUK8"/>